<gene>
    <name evidence="2" type="ORF">HBA54_03450</name>
</gene>
<evidence type="ECO:0000313" key="3">
    <source>
        <dbReference type="Proteomes" id="UP000761264"/>
    </source>
</evidence>
<dbReference type="AlphaFoldDB" id="A0A967C1Q2"/>
<accession>A0A967C1Q2</accession>
<feature type="region of interest" description="Disordered" evidence="1">
    <location>
        <begin position="416"/>
        <end position="435"/>
    </location>
</feature>
<comment type="caution">
    <text evidence="2">The sequence shown here is derived from an EMBL/GenBank/DDBJ whole genome shotgun (WGS) entry which is preliminary data.</text>
</comment>
<organism evidence="2 3">
    <name type="scientific">Pelagibius litoralis</name>
    <dbReference type="NCBI Taxonomy" id="374515"/>
    <lineage>
        <taxon>Bacteria</taxon>
        <taxon>Pseudomonadati</taxon>
        <taxon>Pseudomonadota</taxon>
        <taxon>Alphaproteobacteria</taxon>
        <taxon>Rhodospirillales</taxon>
        <taxon>Rhodovibrionaceae</taxon>
        <taxon>Pelagibius</taxon>
    </lineage>
</organism>
<dbReference type="EMBL" id="JAAQPH010000002">
    <property type="protein sequence ID" value="NIA67636.1"/>
    <property type="molecule type" value="Genomic_DNA"/>
</dbReference>
<name>A0A967C1Q2_9PROT</name>
<proteinExistence type="predicted"/>
<dbReference type="SUPFAM" id="SSF53756">
    <property type="entry name" value="UDP-Glycosyltransferase/glycogen phosphorylase"/>
    <property type="match status" value="1"/>
</dbReference>
<dbReference type="RefSeq" id="WP_167221379.1">
    <property type="nucleotide sequence ID" value="NZ_JAAQPH010000002.1"/>
</dbReference>
<evidence type="ECO:0000256" key="1">
    <source>
        <dbReference type="SAM" id="MobiDB-lite"/>
    </source>
</evidence>
<evidence type="ECO:0000313" key="2">
    <source>
        <dbReference type="EMBL" id="NIA67636.1"/>
    </source>
</evidence>
<sequence>MAMVCVRMLEDERAVLDDSQQAADPISGTVAFFGHDWAESTVIKRIRAFSSLGLRVIGFNFRREKFNQSFVPFWENHHLGITEDRAYGRRLLKLLTSIPLLIRHRARLQEATFFYARNIDMCALALLARGLARSSAPLVYEVLDVQRIFIGGSLKNIVFRWLERRLLNRCALLVVSSPGFVSQYFKPVQGYRGRVFLLENKISFAQAGAVERPPATQAALCRPVDQNRKWVIGWFGTLRCPKSLDILCRLAESLPDKVEVYMRGYPTETGLEYFEQAIAKHPNMIYDGEYRNPDDLAAIYDRVQLTWAFDFLDEGTNSKWLLPNRIYEGGYFGSVALAAKDTQTGEKLRELGLGYTFEAPTLENLTAFLKWYSWDEHAARRAHILSLPLQEFCDVYDTRDLCETIVGLAERRGDGLRRQHSGPALGARAEDSGGD</sequence>
<keyword evidence="3" id="KW-1185">Reference proteome</keyword>
<protein>
    <submittedName>
        <fullName evidence="2">Glycosyltransferase family 4 protein</fullName>
    </submittedName>
</protein>
<reference evidence="2" key="1">
    <citation type="submission" date="2020-03" db="EMBL/GenBank/DDBJ databases">
        <title>Genome of Pelagibius litoralis DSM 21314T.</title>
        <authorList>
            <person name="Wang G."/>
        </authorList>
    </citation>
    <scope>NUCLEOTIDE SEQUENCE</scope>
    <source>
        <strain evidence="2">DSM 21314</strain>
    </source>
</reference>
<dbReference type="Proteomes" id="UP000761264">
    <property type="component" value="Unassembled WGS sequence"/>
</dbReference>